<organism evidence="2 3">
    <name type="scientific">Serratia marcescens</name>
    <dbReference type="NCBI Taxonomy" id="615"/>
    <lineage>
        <taxon>Bacteria</taxon>
        <taxon>Pseudomonadati</taxon>
        <taxon>Pseudomonadota</taxon>
        <taxon>Gammaproteobacteria</taxon>
        <taxon>Enterobacterales</taxon>
        <taxon>Yersiniaceae</taxon>
        <taxon>Serratia</taxon>
    </lineage>
</organism>
<dbReference type="EMBL" id="JAVIPQ010000484">
    <property type="protein sequence ID" value="MDQ9559246.1"/>
    <property type="molecule type" value="Genomic_DNA"/>
</dbReference>
<name>A0ABD5BSB2_SERMA</name>
<accession>A0ABD5BSB2</accession>
<evidence type="ECO:0000313" key="2">
    <source>
        <dbReference type="EMBL" id="MDQ9559246.1"/>
    </source>
</evidence>
<proteinExistence type="predicted"/>
<evidence type="ECO:0000313" key="3">
    <source>
        <dbReference type="Proteomes" id="UP001234811"/>
    </source>
</evidence>
<sequence length="135" mass="15504">MLNFALLRPYLCLTIGLVFTWLSAGQAMEYLYSGRHLARFLLSVSLFGMGGVFVFYFFMRHSLLIVKVHNLLLSNESGVAGGELLDHLKALAKRNNVEQEFEAYLSSQEYPQKVEICMNKIRELTLKKRNDHSRS</sequence>
<reference evidence="2 3" key="1">
    <citation type="submission" date="2023-07" db="EMBL/GenBank/DDBJ databases">
        <title>Pathogens genome sequencing project 196.</title>
        <authorList>
            <person name="Cao X."/>
        </authorList>
    </citation>
    <scope>NUCLEOTIDE SEQUENCE [LARGE SCALE GENOMIC DNA]</scope>
    <source>
        <strain evidence="2 3">SM41</strain>
    </source>
</reference>
<dbReference type="RefSeq" id="WP_261452391.1">
    <property type="nucleotide sequence ID" value="NZ_CP119436.1"/>
</dbReference>
<protein>
    <submittedName>
        <fullName evidence="2">Uncharacterized protein</fullName>
    </submittedName>
</protein>
<comment type="caution">
    <text evidence="2">The sequence shown here is derived from an EMBL/GenBank/DDBJ whole genome shotgun (WGS) entry which is preliminary data.</text>
</comment>
<keyword evidence="1" id="KW-0812">Transmembrane</keyword>
<keyword evidence="1" id="KW-1133">Transmembrane helix</keyword>
<dbReference type="Proteomes" id="UP001234811">
    <property type="component" value="Unassembled WGS sequence"/>
</dbReference>
<evidence type="ECO:0000256" key="1">
    <source>
        <dbReference type="SAM" id="Phobius"/>
    </source>
</evidence>
<feature type="transmembrane region" description="Helical" evidence="1">
    <location>
        <begin position="37"/>
        <end position="58"/>
    </location>
</feature>
<keyword evidence="1" id="KW-0472">Membrane</keyword>
<gene>
    <name evidence="2" type="ORF">RF091_27510</name>
</gene>
<dbReference type="AlphaFoldDB" id="A0ABD5BSB2"/>